<evidence type="ECO:0000256" key="9">
    <source>
        <dbReference type="ARBA" id="ARBA00023136"/>
    </source>
</evidence>
<name>A0A1X7H004_9SPHN</name>
<dbReference type="EMBL" id="LT840185">
    <property type="protein sequence ID" value="SMF77456.1"/>
    <property type="molecule type" value="Genomic_DNA"/>
</dbReference>
<sequence length="793" mass="77539">MRSAFRFTLLATAVVLPATIATSPAGAQTSLVGACSGVSLPRSVVTDIMRPVVTGIASPLENRINSILNVVAVIPIVGQVLPPLNLNATGLLNDAATGAPITLSVLDRNGNIVGPNDRCDLEADSLSLADPAGIAIGGNRISGLGANGAAAFAADIDAIAFGNGARAEAGAVAAIALGQGASVTAANSVAIGAGSEAGRGAQLGYTAFGLAAAQDSAGEFSVGAVGAERQITNVAAGSADSDAVNVAQLRGVAAMVGALGDEAVTYDDATRGRVTLAGVGGTIVTNVAAGSLSASSSDAVNGSQLFATNQQVGANTTAIAINTTAITNVQGDVTNLTTIVNDQGDRITTIQGDVTNLTNVVTNQGDRIVNVEGDIVDLSTQVTNNTTAIANLSLTIGGGGNAPPSPARYSDPATPTVPNAGTVTDEVTLAGASGGAVGLHNVRAGTLATGSTDAVNGGQLHATNQEVARLSVDLDALSIEVENNRIAITNITNNMGNAGPSPVRYSDAASPTTPNGGQVTDDVTLAGASGGPVGLHNVRDGVVAAGSTDAVNGGQLHAVSQQAADAAAAAGQSVRYDYDASGNRTNRVTLAGGDADASVTVANVAAGTVAAGSTEAVNGGQLFSTNQAVSVALATAEDALALGSNSVQYDPGRGSVTFAGGGTPVVLQNVAAGVATTDAVNVGQLNAGLAQAVADANAYTDLRLENLGRDMVGLRRDANGGTAGALAAAALPQAFDPGGGMIAMGFGTFQGQSAFALGASAALNDAKTVVKVGVTYDTRGRGGANAGVGFSFR</sequence>
<dbReference type="Gene3D" id="2.150.10.10">
    <property type="entry name" value="Serralysin-like metalloprotease, C-terminal"/>
    <property type="match status" value="2"/>
</dbReference>
<dbReference type="Pfam" id="PF03895">
    <property type="entry name" value="YadA_anchor"/>
    <property type="match status" value="1"/>
</dbReference>
<proteinExistence type="inferred from homology"/>
<dbReference type="InterPro" id="IPR005594">
    <property type="entry name" value="YadA_C"/>
</dbReference>
<evidence type="ECO:0000256" key="10">
    <source>
        <dbReference type="ARBA" id="ARBA00023237"/>
    </source>
</evidence>
<organism evidence="14 15">
    <name type="scientific">Allosphingosinicella indica</name>
    <dbReference type="NCBI Taxonomy" id="941907"/>
    <lineage>
        <taxon>Bacteria</taxon>
        <taxon>Pseudomonadati</taxon>
        <taxon>Pseudomonadota</taxon>
        <taxon>Alphaproteobacteria</taxon>
        <taxon>Sphingomonadales</taxon>
        <taxon>Sphingomonadaceae</taxon>
        <taxon>Allosphingosinicella</taxon>
    </lineage>
</organism>
<evidence type="ECO:0000256" key="6">
    <source>
        <dbReference type="ARBA" id="ARBA00022692"/>
    </source>
</evidence>
<evidence type="ECO:0000256" key="3">
    <source>
        <dbReference type="ARBA" id="ARBA00005848"/>
    </source>
</evidence>
<comment type="similarity">
    <text evidence="3">Belongs to the autotransporter-2 (AT-2) (TC 1.B.40) family.</text>
</comment>
<gene>
    <name evidence="14" type="ORF">SAMN06295910_2592</name>
</gene>
<dbReference type="SUPFAM" id="SSF101967">
    <property type="entry name" value="Adhesin YadA, collagen-binding domain"/>
    <property type="match status" value="3"/>
</dbReference>
<keyword evidence="7 11" id="KW-0732">Signal</keyword>
<comment type="subcellular location">
    <subcellularLocation>
        <location evidence="2">Cell outer membrane</location>
    </subcellularLocation>
    <subcellularLocation>
        <location evidence="1">Cell surface</location>
    </subcellularLocation>
</comment>
<evidence type="ECO:0000313" key="14">
    <source>
        <dbReference type="EMBL" id="SMF77456.1"/>
    </source>
</evidence>
<protein>
    <submittedName>
        <fullName evidence="14">YD repeat-containing protein</fullName>
    </submittedName>
</protein>
<dbReference type="RefSeq" id="WP_085219138.1">
    <property type="nucleotide sequence ID" value="NZ_LT840185.1"/>
</dbReference>
<dbReference type="GO" id="GO:0009279">
    <property type="term" value="C:cell outer membrane"/>
    <property type="evidence" value="ECO:0007669"/>
    <property type="project" value="UniProtKB-SubCell"/>
</dbReference>
<evidence type="ECO:0000256" key="11">
    <source>
        <dbReference type="SAM" id="SignalP"/>
    </source>
</evidence>
<keyword evidence="6" id="KW-0812">Transmembrane</keyword>
<dbReference type="Gene3D" id="1.20.5.170">
    <property type="match status" value="4"/>
</dbReference>
<dbReference type="InterPro" id="IPR011049">
    <property type="entry name" value="Serralysin-like_metalloprot_C"/>
</dbReference>
<feature type="domain" description="Trimeric autotransporter adhesin YadA-like stalk" evidence="13">
    <location>
        <begin position="602"/>
        <end position="633"/>
    </location>
</feature>
<evidence type="ECO:0000256" key="8">
    <source>
        <dbReference type="ARBA" id="ARBA00022927"/>
    </source>
</evidence>
<evidence type="ECO:0000313" key="15">
    <source>
        <dbReference type="Proteomes" id="UP000192934"/>
    </source>
</evidence>
<dbReference type="STRING" id="941907.SAMN06295910_2592"/>
<keyword evidence="4" id="KW-0813">Transport</keyword>
<dbReference type="AlphaFoldDB" id="A0A1X7H004"/>
<dbReference type="GO" id="GO:0015031">
    <property type="term" value="P:protein transport"/>
    <property type="evidence" value="ECO:0007669"/>
    <property type="project" value="UniProtKB-KW"/>
</dbReference>
<feature type="chain" id="PRO_5012123519" evidence="11">
    <location>
        <begin position="28"/>
        <end position="793"/>
    </location>
</feature>
<feature type="domain" description="Trimeric autotransporter adhesin YadA-like stalk" evidence="13">
    <location>
        <begin position="440"/>
        <end position="469"/>
    </location>
</feature>
<dbReference type="PROSITE" id="PS51257">
    <property type="entry name" value="PROKAR_LIPOPROTEIN"/>
    <property type="match status" value="1"/>
</dbReference>
<accession>A0A1X7H004</accession>
<keyword evidence="5" id="KW-1134">Transmembrane beta strand</keyword>
<evidence type="ECO:0000256" key="4">
    <source>
        <dbReference type="ARBA" id="ARBA00022448"/>
    </source>
</evidence>
<feature type="domain" description="Trimeric autotransporter adhesin YadA-like stalk" evidence="13">
    <location>
        <begin position="284"/>
        <end position="325"/>
    </location>
</feature>
<dbReference type="InterPro" id="IPR045584">
    <property type="entry name" value="Pilin-like"/>
</dbReference>
<evidence type="ECO:0000259" key="13">
    <source>
        <dbReference type="Pfam" id="PF05662"/>
    </source>
</evidence>
<evidence type="ECO:0000256" key="7">
    <source>
        <dbReference type="ARBA" id="ARBA00022729"/>
    </source>
</evidence>
<feature type="domain" description="Trimeric autotransporter adhesin YadA-like stalk" evidence="13">
    <location>
        <begin position="536"/>
        <end position="572"/>
    </location>
</feature>
<dbReference type="Pfam" id="PF05662">
    <property type="entry name" value="YadA_stalk"/>
    <property type="match status" value="6"/>
</dbReference>
<feature type="signal peptide" evidence="11">
    <location>
        <begin position="1"/>
        <end position="27"/>
    </location>
</feature>
<feature type="domain" description="Trimeric autotransporter adhesin YadA-like C-terminal membrane anchor" evidence="12">
    <location>
        <begin position="732"/>
        <end position="792"/>
    </location>
</feature>
<evidence type="ECO:0000256" key="2">
    <source>
        <dbReference type="ARBA" id="ARBA00004442"/>
    </source>
</evidence>
<dbReference type="OrthoDB" id="1631723at2"/>
<evidence type="ECO:0000256" key="5">
    <source>
        <dbReference type="ARBA" id="ARBA00022452"/>
    </source>
</evidence>
<evidence type="ECO:0000259" key="12">
    <source>
        <dbReference type="Pfam" id="PF03895"/>
    </source>
</evidence>
<dbReference type="GO" id="GO:0009986">
    <property type="term" value="C:cell surface"/>
    <property type="evidence" value="ECO:0007669"/>
    <property type="project" value="UniProtKB-SubCell"/>
</dbReference>
<feature type="domain" description="Trimeric autotransporter adhesin YadA-like stalk" evidence="13">
    <location>
        <begin position="668"/>
        <end position="701"/>
    </location>
</feature>
<feature type="domain" description="Trimeric autotransporter adhesin YadA-like stalk" evidence="13">
    <location>
        <begin position="230"/>
        <end position="263"/>
    </location>
</feature>
<evidence type="ECO:0000256" key="1">
    <source>
        <dbReference type="ARBA" id="ARBA00004241"/>
    </source>
</evidence>
<dbReference type="Gene3D" id="3.30.1300.30">
    <property type="entry name" value="GSPII I/J protein-like"/>
    <property type="match status" value="1"/>
</dbReference>
<keyword evidence="9" id="KW-0472">Membrane</keyword>
<keyword evidence="10" id="KW-0998">Cell outer membrane</keyword>
<keyword evidence="8" id="KW-0653">Protein transport</keyword>
<keyword evidence="15" id="KW-1185">Reference proteome</keyword>
<dbReference type="Proteomes" id="UP000192934">
    <property type="component" value="Chromosome I"/>
</dbReference>
<reference evidence="15" key="1">
    <citation type="submission" date="2017-04" db="EMBL/GenBank/DDBJ databases">
        <authorList>
            <person name="Varghese N."/>
            <person name="Submissions S."/>
        </authorList>
    </citation>
    <scope>NUCLEOTIDE SEQUENCE [LARGE SCALE GENOMIC DNA]</scope>
    <source>
        <strain evidence="15">Dd16</strain>
    </source>
</reference>
<dbReference type="SUPFAM" id="SSF54523">
    <property type="entry name" value="Pili subunits"/>
    <property type="match status" value="1"/>
</dbReference>
<dbReference type="InterPro" id="IPR008635">
    <property type="entry name" value="Coiled_stalk_dom"/>
</dbReference>